<proteinExistence type="predicted"/>
<dbReference type="AlphaFoldDB" id="A0A9X0CPP3"/>
<sequence length="137" mass="15217">MSAKVIICFQSVLKGQHVGLNQTPGNVLEMKREEGNSYDRFAVLAQSGGRIVGRVPIQFSRLFSKIIEEYHGQITCEITASAEPSTVPYAKRWQRSGGLQCPCIYRIELDSHLCEIATKDMQDAVESAGMNGHVQIF</sequence>
<dbReference type="EMBL" id="MU826895">
    <property type="protein sequence ID" value="KAJ7369643.1"/>
    <property type="molecule type" value="Genomic_DNA"/>
</dbReference>
<evidence type="ECO:0000313" key="1">
    <source>
        <dbReference type="EMBL" id="KAJ7369643.1"/>
    </source>
</evidence>
<protein>
    <submittedName>
        <fullName evidence="1">Uncharacterized protein</fullName>
    </submittedName>
</protein>
<evidence type="ECO:0000313" key="2">
    <source>
        <dbReference type="Proteomes" id="UP001163046"/>
    </source>
</evidence>
<dbReference type="Proteomes" id="UP001163046">
    <property type="component" value="Unassembled WGS sequence"/>
</dbReference>
<reference evidence="1" key="1">
    <citation type="submission" date="2023-01" db="EMBL/GenBank/DDBJ databases">
        <title>Genome assembly of the deep-sea coral Lophelia pertusa.</title>
        <authorList>
            <person name="Herrera S."/>
            <person name="Cordes E."/>
        </authorList>
    </citation>
    <scope>NUCLEOTIDE SEQUENCE</scope>
    <source>
        <strain evidence="1">USNM1676648</strain>
        <tissue evidence="1">Polyp</tissue>
    </source>
</reference>
<keyword evidence="2" id="KW-1185">Reference proteome</keyword>
<organism evidence="1 2">
    <name type="scientific">Desmophyllum pertusum</name>
    <dbReference type="NCBI Taxonomy" id="174260"/>
    <lineage>
        <taxon>Eukaryota</taxon>
        <taxon>Metazoa</taxon>
        <taxon>Cnidaria</taxon>
        <taxon>Anthozoa</taxon>
        <taxon>Hexacorallia</taxon>
        <taxon>Scleractinia</taxon>
        <taxon>Caryophylliina</taxon>
        <taxon>Caryophylliidae</taxon>
        <taxon>Desmophyllum</taxon>
    </lineage>
</organism>
<gene>
    <name evidence="1" type="ORF">OS493_037326</name>
</gene>
<name>A0A9X0CPP3_9CNID</name>
<accession>A0A9X0CPP3</accession>
<comment type="caution">
    <text evidence="1">The sequence shown here is derived from an EMBL/GenBank/DDBJ whole genome shotgun (WGS) entry which is preliminary data.</text>
</comment>